<feature type="non-terminal residue" evidence="1">
    <location>
        <position position="1"/>
    </location>
</feature>
<evidence type="ECO:0000313" key="2">
    <source>
        <dbReference type="Proteomes" id="UP001356427"/>
    </source>
</evidence>
<sequence>CIVRLQQDGTNYWFRPSVVTRAPLATHRENFTAKKRIIFPLLSCLSAYLQRKYTEEDKGHLKGCLVPPCDKQQ</sequence>
<gene>
    <name evidence="1" type="ORF">J4Q44_G00068080</name>
</gene>
<dbReference type="Proteomes" id="UP001356427">
    <property type="component" value="Unassembled WGS sequence"/>
</dbReference>
<name>A0AAN8MB73_9TELE</name>
<evidence type="ECO:0000313" key="1">
    <source>
        <dbReference type="EMBL" id="KAK6322016.1"/>
    </source>
</evidence>
<protein>
    <submittedName>
        <fullName evidence="1">Uncharacterized protein</fullName>
    </submittedName>
</protein>
<accession>A0AAN8MB73</accession>
<organism evidence="1 2">
    <name type="scientific">Coregonus suidteri</name>
    <dbReference type="NCBI Taxonomy" id="861788"/>
    <lineage>
        <taxon>Eukaryota</taxon>
        <taxon>Metazoa</taxon>
        <taxon>Chordata</taxon>
        <taxon>Craniata</taxon>
        <taxon>Vertebrata</taxon>
        <taxon>Euteleostomi</taxon>
        <taxon>Actinopterygii</taxon>
        <taxon>Neopterygii</taxon>
        <taxon>Teleostei</taxon>
        <taxon>Protacanthopterygii</taxon>
        <taxon>Salmoniformes</taxon>
        <taxon>Salmonidae</taxon>
        <taxon>Coregoninae</taxon>
        <taxon>Coregonus</taxon>
    </lineage>
</organism>
<dbReference type="AlphaFoldDB" id="A0AAN8MB73"/>
<proteinExistence type="predicted"/>
<keyword evidence="2" id="KW-1185">Reference proteome</keyword>
<dbReference type="EMBL" id="JAGTTL010000005">
    <property type="protein sequence ID" value="KAK6322016.1"/>
    <property type="molecule type" value="Genomic_DNA"/>
</dbReference>
<comment type="caution">
    <text evidence="1">The sequence shown here is derived from an EMBL/GenBank/DDBJ whole genome shotgun (WGS) entry which is preliminary data.</text>
</comment>
<reference evidence="1 2" key="1">
    <citation type="submission" date="2021-04" db="EMBL/GenBank/DDBJ databases">
        <authorList>
            <person name="De Guttry C."/>
            <person name="Zahm M."/>
            <person name="Klopp C."/>
            <person name="Cabau C."/>
            <person name="Louis A."/>
            <person name="Berthelot C."/>
            <person name="Parey E."/>
            <person name="Roest Crollius H."/>
            <person name="Montfort J."/>
            <person name="Robinson-Rechavi M."/>
            <person name="Bucao C."/>
            <person name="Bouchez O."/>
            <person name="Gislard M."/>
            <person name="Lluch J."/>
            <person name="Milhes M."/>
            <person name="Lampietro C."/>
            <person name="Lopez Roques C."/>
            <person name="Donnadieu C."/>
            <person name="Braasch I."/>
            <person name="Desvignes T."/>
            <person name="Postlethwait J."/>
            <person name="Bobe J."/>
            <person name="Wedekind C."/>
            <person name="Guiguen Y."/>
        </authorList>
    </citation>
    <scope>NUCLEOTIDE SEQUENCE [LARGE SCALE GENOMIC DNA]</scope>
    <source>
        <strain evidence="1">Cs_M1</strain>
        <tissue evidence="1">Blood</tissue>
    </source>
</reference>